<dbReference type="Pfam" id="PF03553">
    <property type="entry name" value="Na_H_antiporter"/>
    <property type="match status" value="1"/>
</dbReference>
<keyword evidence="2" id="KW-1003">Cell membrane</keyword>
<evidence type="ECO:0000259" key="7">
    <source>
        <dbReference type="Pfam" id="PF03553"/>
    </source>
</evidence>
<feature type="transmembrane region" description="Helical" evidence="6">
    <location>
        <begin position="80"/>
        <end position="97"/>
    </location>
</feature>
<evidence type="ECO:0000256" key="5">
    <source>
        <dbReference type="ARBA" id="ARBA00023136"/>
    </source>
</evidence>
<protein>
    <submittedName>
        <fullName evidence="8">Malate-2H(+)/Na(+)-lactate antiporter</fullName>
    </submittedName>
</protein>
<evidence type="ECO:0000313" key="8">
    <source>
        <dbReference type="EMBL" id="TWU54331.1"/>
    </source>
</evidence>
<evidence type="ECO:0000256" key="6">
    <source>
        <dbReference type="SAM" id="Phobius"/>
    </source>
</evidence>
<dbReference type="PANTHER" id="PTHR43478">
    <property type="entry name" value="NA+/H+ ANTIPORTER-RELATED"/>
    <property type="match status" value="1"/>
</dbReference>
<gene>
    <name evidence="8" type="primary">mleN_1</name>
    <name evidence="8" type="ORF">Poly51_30480</name>
</gene>
<feature type="transmembrane region" description="Helical" evidence="6">
    <location>
        <begin position="360"/>
        <end position="380"/>
    </location>
</feature>
<feature type="transmembrane region" description="Helical" evidence="6">
    <location>
        <begin position="334"/>
        <end position="354"/>
    </location>
</feature>
<dbReference type="Proteomes" id="UP000318288">
    <property type="component" value="Unassembled WGS sequence"/>
</dbReference>
<feature type="transmembrane region" description="Helical" evidence="6">
    <location>
        <begin position="133"/>
        <end position="153"/>
    </location>
</feature>
<dbReference type="AlphaFoldDB" id="A0A5C6F4E5"/>
<dbReference type="PANTHER" id="PTHR43478:SF1">
    <property type="entry name" value="NA+_H+ ANTIPORTER NHAC-LIKE C-TERMINAL DOMAIN-CONTAINING PROTEIN"/>
    <property type="match status" value="1"/>
</dbReference>
<reference evidence="8 9" key="1">
    <citation type="submission" date="2019-02" db="EMBL/GenBank/DDBJ databases">
        <title>Deep-cultivation of Planctomycetes and their phenomic and genomic characterization uncovers novel biology.</title>
        <authorList>
            <person name="Wiegand S."/>
            <person name="Jogler M."/>
            <person name="Boedeker C."/>
            <person name="Pinto D."/>
            <person name="Vollmers J."/>
            <person name="Rivas-Marin E."/>
            <person name="Kohn T."/>
            <person name="Peeters S.H."/>
            <person name="Heuer A."/>
            <person name="Rast P."/>
            <person name="Oberbeckmann S."/>
            <person name="Bunk B."/>
            <person name="Jeske O."/>
            <person name="Meyerdierks A."/>
            <person name="Storesund J.E."/>
            <person name="Kallscheuer N."/>
            <person name="Luecker S."/>
            <person name="Lage O.M."/>
            <person name="Pohl T."/>
            <person name="Merkel B.J."/>
            <person name="Hornburger P."/>
            <person name="Mueller R.-W."/>
            <person name="Bruemmer F."/>
            <person name="Labrenz M."/>
            <person name="Spormann A.M."/>
            <person name="Op Den Camp H."/>
            <person name="Overmann J."/>
            <person name="Amann R."/>
            <person name="Jetten M.S.M."/>
            <person name="Mascher T."/>
            <person name="Medema M.H."/>
            <person name="Devos D.P."/>
            <person name="Kaster A.-K."/>
            <person name="Ovreas L."/>
            <person name="Rohde M."/>
            <person name="Galperin M.Y."/>
            <person name="Jogler C."/>
        </authorList>
    </citation>
    <scope>NUCLEOTIDE SEQUENCE [LARGE SCALE GENOMIC DNA]</scope>
    <source>
        <strain evidence="8 9">Poly51</strain>
    </source>
</reference>
<feature type="transmembrane region" description="Helical" evidence="6">
    <location>
        <begin position="392"/>
        <end position="412"/>
    </location>
</feature>
<accession>A0A5C6F4E5</accession>
<feature type="transmembrane region" description="Helical" evidence="6">
    <location>
        <begin position="103"/>
        <end position="121"/>
    </location>
</feature>
<dbReference type="OrthoDB" id="9762978at2"/>
<comment type="caution">
    <text evidence="8">The sequence shown here is derived from an EMBL/GenBank/DDBJ whole genome shotgun (WGS) entry which is preliminary data.</text>
</comment>
<dbReference type="InterPro" id="IPR018461">
    <property type="entry name" value="Na/H_Antiport_NhaC-like_C"/>
</dbReference>
<proteinExistence type="predicted"/>
<keyword evidence="3 6" id="KW-0812">Transmembrane</keyword>
<feature type="transmembrane region" description="Helical" evidence="6">
    <location>
        <begin position="260"/>
        <end position="285"/>
    </location>
</feature>
<dbReference type="EMBL" id="SJPW01000004">
    <property type="protein sequence ID" value="TWU54331.1"/>
    <property type="molecule type" value="Genomic_DNA"/>
</dbReference>
<comment type="subcellular location">
    <subcellularLocation>
        <location evidence="1">Cell membrane</location>
        <topology evidence="1">Multi-pass membrane protein</topology>
    </subcellularLocation>
</comment>
<feature type="transmembrane region" description="Helical" evidence="6">
    <location>
        <begin position="179"/>
        <end position="199"/>
    </location>
</feature>
<keyword evidence="9" id="KW-1185">Reference proteome</keyword>
<keyword evidence="5 6" id="KW-0472">Membrane</keyword>
<sequence length="548" mass="58413">MSFAAGKWAKSTDLIDKIAIEQTVEDGKSWVVIDMEKIDTETLPVWNETDAEGLTADELATKVFRDADGRPIRVVRSSHFRWWSFLPAIMAVAMCLLTKEPMISLLAGVVSGGLLLGQYNIVDEVLMPSMASVSGAGILLLYLWLLGALMGIWSRNGAAEAFANWATRHFVRGPRSAKLVAWGLGVLFFQGGTISTVLVGTTVRPVADRQRISHEELSYIVDSTASPIAILLAFNAWPLYVQTLIFVPGVTFLATESDRLSFFFGSLPLSFYAWFAVLGTLLLSVEKAPFLGKRMRAAIERSRTTGQLDRPGSDPMLSTELQASQTPEGYVPSLLEFVLPLGMLTGIAVGTFWFSGSPQVRVAFAVAVVVAAITSLIRGMSLTDLMLGINNGLKGVVVASVILLLAVTLGSITRDTGAAYYLTSGLGDTVPYMLLPGLLFVLTVAIAFSTGTSWGTYAVAFPLAMPLAISVAASADLSNPQLFVAICFASVLNGSVMGDQCSPISDTTVLSSMTTGADLMDHVLTQMIPATAAAGIALVLWTALALTC</sequence>
<evidence type="ECO:0000256" key="4">
    <source>
        <dbReference type="ARBA" id="ARBA00022989"/>
    </source>
</evidence>
<name>A0A5C6F4E5_9BACT</name>
<organism evidence="8 9">
    <name type="scientific">Rubripirellula tenax</name>
    <dbReference type="NCBI Taxonomy" id="2528015"/>
    <lineage>
        <taxon>Bacteria</taxon>
        <taxon>Pseudomonadati</taxon>
        <taxon>Planctomycetota</taxon>
        <taxon>Planctomycetia</taxon>
        <taxon>Pirellulales</taxon>
        <taxon>Pirellulaceae</taxon>
        <taxon>Rubripirellula</taxon>
    </lineage>
</organism>
<evidence type="ECO:0000256" key="3">
    <source>
        <dbReference type="ARBA" id="ARBA00022692"/>
    </source>
</evidence>
<evidence type="ECO:0000256" key="2">
    <source>
        <dbReference type="ARBA" id="ARBA00022475"/>
    </source>
</evidence>
<evidence type="ECO:0000256" key="1">
    <source>
        <dbReference type="ARBA" id="ARBA00004651"/>
    </source>
</evidence>
<feature type="transmembrane region" description="Helical" evidence="6">
    <location>
        <begin position="432"/>
        <end position="450"/>
    </location>
</feature>
<feature type="domain" description="Na+/H+ antiporter NhaC-like C-terminal" evidence="7">
    <location>
        <begin position="260"/>
        <end position="539"/>
    </location>
</feature>
<feature type="transmembrane region" description="Helical" evidence="6">
    <location>
        <begin position="457"/>
        <end position="475"/>
    </location>
</feature>
<evidence type="ECO:0000313" key="9">
    <source>
        <dbReference type="Proteomes" id="UP000318288"/>
    </source>
</evidence>
<dbReference type="GO" id="GO:0005886">
    <property type="term" value="C:plasma membrane"/>
    <property type="evidence" value="ECO:0007669"/>
    <property type="project" value="UniProtKB-SubCell"/>
</dbReference>
<feature type="transmembrane region" description="Helical" evidence="6">
    <location>
        <begin position="527"/>
        <end position="546"/>
    </location>
</feature>
<keyword evidence="4 6" id="KW-1133">Transmembrane helix</keyword>